<feature type="compositionally biased region" description="Low complexity" evidence="1">
    <location>
        <begin position="53"/>
        <end position="64"/>
    </location>
</feature>
<dbReference type="EMBL" id="ACPB03009592">
    <property type="status" value="NOT_ANNOTATED_CDS"/>
    <property type="molecule type" value="Genomic_DNA"/>
</dbReference>
<dbReference type="VEuPathDB" id="VectorBase:RPRC007754"/>
<evidence type="ECO:0000256" key="1">
    <source>
        <dbReference type="SAM" id="MobiDB-lite"/>
    </source>
</evidence>
<feature type="region of interest" description="Disordered" evidence="1">
    <location>
        <begin position="1"/>
        <end position="80"/>
    </location>
</feature>
<sequence length="144" mass="15734">MEMVVALVREATKESSRLVDEEENRPLEEETLLQQTSGNSGRYSPGGNKMYGESSTSQSCYETSSFHRDNVSVSPSHSRSCIDTISERAGLAVPLLEEETSGTRSGTKRSSSTGLRESPKRIALSENKNRSPSPNSPKPSTSRH</sequence>
<accession>T1HUN4</accession>
<dbReference type="HOGENOM" id="CLU_1798844_0_0_1"/>
<evidence type="ECO:0000313" key="3">
    <source>
        <dbReference type="Proteomes" id="UP000015103"/>
    </source>
</evidence>
<evidence type="ECO:0000313" key="2">
    <source>
        <dbReference type="EnsemblMetazoa" id="RPRC007754-PA"/>
    </source>
</evidence>
<protein>
    <submittedName>
        <fullName evidence="2">Uncharacterized protein</fullName>
    </submittedName>
</protein>
<proteinExistence type="predicted"/>
<dbReference type="Proteomes" id="UP000015103">
    <property type="component" value="Unassembled WGS sequence"/>
</dbReference>
<name>T1HUN4_RHOPR</name>
<dbReference type="InParanoid" id="T1HUN4"/>
<feature type="region of interest" description="Disordered" evidence="1">
    <location>
        <begin position="93"/>
        <end position="144"/>
    </location>
</feature>
<feature type="compositionally biased region" description="Basic and acidic residues" evidence="1">
    <location>
        <begin position="10"/>
        <end position="28"/>
    </location>
</feature>
<dbReference type="AlphaFoldDB" id="T1HUN4"/>
<keyword evidence="3" id="KW-1185">Reference proteome</keyword>
<feature type="compositionally biased region" description="Low complexity" evidence="1">
    <location>
        <begin position="102"/>
        <end position="116"/>
    </location>
</feature>
<feature type="compositionally biased region" description="Polar residues" evidence="1">
    <location>
        <begin position="71"/>
        <end position="80"/>
    </location>
</feature>
<reference evidence="2" key="1">
    <citation type="submission" date="2015-05" db="UniProtKB">
        <authorList>
            <consortium name="EnsemblMetazoa"/>
        </authorList>
    </citation>
    <scope>IDENTIFICATION</scope>
</reference>
<dbReference type="EnsemblMetazoa" id="RPRC007754-RA">
    <property type="protein sequence ID" value="RPRC007754-PA"/>
    <property type="gene ID" value="RPRC007754"/>
</dbReference>
<organism evidence="2 3">
    <name type="scientific">Rhodnius prolixus</name>
    <name type="common">Triatomid bug</name>
    <dbReference type="NCBI Taxonomy" id="13249"/>
    <lineage>
        <taxon>Eukaryota</taxon>
        <taxon>Metazoa</taxon>
        <taxon>Ecdysozoa</taxon>
        <taxon>Arthropoda</taxon>
        <taxon>Hexapoda</taxon>
        <taxon>Insecta</taxon>
        <taxon>Pterygota</taxon>
        <taxon>Neoptera</taxon>
        <taxon>Paraneoptera</taxon>
        <taxon>Hemiptera</taxon>
        <taxon>Heteroptera</taxon>
        <taxon>Panheteroptera</taxon>
        <taxon>Cimicomorpha</taxon>
        <taxon>Reduviidae</taxon>
        <taxon>Triatominae</taxon>
        <taxon>Rhodnius</taxon>
    </lineage>
</organism>